<keyword evidence="2" id="KW-1185">Reference proteome</keyword>
<sequence length="166" mass="17120">MRPGPGPPARAFVTSVQGGWGPPLSPGLPWPLRELGSHWGWGLASPTTSGWPSAQCPLWLDPPEPACPLGVPRALASVSQKEFGGPRAEGAGGEVSPSLKGRPALPASPSLFLSCFLRALAPLTPKTVILGGLSLRCRGLAAPWPPPHRTLPLTQGLGGGVSVKRL</sequence>
<gene>
    <name evidence="1" type="ORF">HJG63_011408</name>
</gene>
<name>A0A7J8H1G6_ROUAE</name>
<proteinExistence type="predicted"/>
<dbReference type="AlphaFoldDB" id="A0A7J8H1G6"/>
<evidence type="ECO:0000313" key="1">
    <source>
        <dbReference type="EMBL" id="KAF6466116.1"/>
    </source>
</evidence>
<dbReference type="EMBL" id="JACASE010000005">
    <property type="protein sequence ID" value="KAF6466116.1"/>
    <property type="molecule type" value="Genomic_DNA"/>
</dbReference>
<dbReference type="Proteomes" id="UP000593571">
    <property type="component" value="Unassembled WGS sequence"/>
</dbReference>
<accession>A0A7J8H1G6</accession>
<reference evidence="1 2" key="1">
    <citation type="journal article" date="2020" name="Nature">
        <title>Six reference-quality genomes reveal evolution of bat adaptations.</title>
        <authorList>
            <person name="Jebb D."/>
            <person name="Huang Z."/>
            <person name="Pippel M."/>
            <person name="Hughes G.M."/>
            <person name="Lavrichenko K."/>
            <person name="Devanna P."/>
            <person name="Winkler S."/>
            <person name="Jermiin L.S."/>
            <person name="Skirmuntt E.C."/>
            <person name="Katzourakis A."/>
            <person name="Burkitt-Gray L."/>
            <person name="Ray D.A."/>
            <person name="Sullivan K.A.M."/>
            <person name="Roscito J.G."/>
            <person name="Kirilenko B.M."/>
            <person name="Davalos L.M."/>
            <person name="Corthals A.P."/>
            <person name="Power M.L."/>
            <person name="Jones G."/>
            <person name="Ransome R.D."/>
            <person name="Dechmann D.K.N."/>
            <person name="Locatelli A.G."/>
            <person name="Puechmaille S.J."/>
            <person name="Fedrigo O."/>
            <person name="Jarvis E.D."/>
            <person name="Hiller M."/>
            <person name="Vernes S.C."/>
            <person name="Myers E.W."/>
            <person name="Teeling E.C."/>
        </authorList>
    </citation>
    <scope>NUCLEOTIDE SEQUENCE [LARGE SCALE GENOMIC DNA]</scope>
    <source>
        <strain evidence="1">MRouAeg1</strain>
        <tissue evidence="1">Muscle</tissue>
    </source>
</reference>
<organism evidence="1 2">
    <name type="scientific">Rousettus aegyptiacus</name>
    <name type="common">Egyptian fruit bat</name>
    <name type="synonym">Pteropus aegyptiacus</name>
    <dbReference type="NCBI Taxonomy" id="9407"/>
    <lineage>
        <taxon>Eukaryota</taxon>
        <taxon>Metazoa</taxon>
        <taxon>Chordata</taxon>
        <taxon>Craniata</taxon>
        <taxon>Vertebrata</taxon>
        <taxon>Euteleostomi</taxon>
        <taxon>Mammalia</taxon>
        <taxon>Eutheria</taxon>
        <taxon>Laurasiatheria</taxon>
        <taxon>Chiroptera</taxon>
        <taxon>Yinpterochiroptera</taxon>
        <taxon>Pteropodoidea</taxon>
        <taxon>Pteropodidae</taxon>
        <taxon>Rousettinae</taxon>
        <taxon>Rousettus</taxon>
    </lineage>
</organism>
<comment type="caution">
    <text evidence="1">The sequence shown here is derived from an EMBL/GenBank/DDBJ whole genome shotgun (WGS) entry which is preliminary data.</text>
</comment>
<protein>
    <submittedName>
        <fullName evidence="1">Uncharacterized protein</fullName>
    </submittedName>
</protein>
<evidence type="ECO:0000313" key="2">
    <source>
        <dbReference type="Proteomes" id="UP000593571"/>
    </source>
</evidence>